<sequence length="690" mass="70317">TTTTTTVAPTTTTTVPVPACCPSGGVWSEWTVTGTCATTCGSCNNATRTRMCNSLVDGCPCSGDAADIGPCGIAMCTFPKKTCCFTYVKSLNGNTNAFFCGTGNTPTNPTYNCKTTTTTTVAPTTTTTVPVPACCPSGGVWSEWTVTGACATTCGSCNNATRTRTCNSLVDGCPCSGDAADIGPCGIAMCTFPKKTCCFTYVKSLNGNTNEFFCGTGNTPTNPTYNCKTTTTTTTVAPTTTTTVAAPACCPAGGIWSEWSTTGTCGTTCGSCSNATRTRTCTSMSDGCPCNGASTDSGPCGIGLCPFPSSPKTCCFSYVKSLNNRNGEFFCGMGSVPADPINNCQTTMEPTTASTEGAHFARMASFQPNCCPTGGLWTEWVSSGPCPTTCGSCSLLTRTRTCSSAADGCPCTGAATESGPCGNSLCPWPGTTCCGAYVKSLDYKTSTFYCGMGDDTAPPATTCCPTNSNTYWSAWGEWSNTCLTTGGRTRTRVCSGADKGCNCDGDATETEQCCCPTGGVWSEWTPTSGTCATTCGSCTSVARTRTCSSAQYGCACTGASTDTGPCSRAPCPAGSACCTGFAVMTNPNTGASYCGTVATAVPLSSCCTAANAGTWGTWAAWTGSCTTAPCGLCDKQTRNRVCTPGPIGCPCDGDVTQSQACGSNKLCTFPQKTCCAPYIKSLINNTLVCA</sequence>
<evidence type="ECO:0000313" key="1">
    <source>
        <dbReference type="EMBL" id="GMS79559.1"/>
    </source>
</evidence>
<keyword evidence="2" id="KW-1185">Reference proteome</keyword>
<dbReference type="InterPro" id="IPR000884">
    <property type="entry name" value="TSP1_rpt"/>
</dbReference>
<gene>
    <name evidence="1" type="ORF">PENTCL1PPCAC_1734</name>
</gene>
<dbReference type="SMART" id="SM00209">
    <property type="entry name" value="TSP1"/>
    <property type="match status" value="7"/>
</dbReference>
<dbReference type="SUPFAM" id="SSF82895">
    <property type="entry name" value="TSP-1 type 1 repeat"/>
    <property type="match status" value="1"/>
</dbReference>
<protein>
    <submittedName>
        <fullName evidence="1">Uncharacterized protein</fullName>
    </submittedName>
</protein>
<dbReference type="Pfam" id="PF00090">
    <property type="entry name" value="TSP_1"/>
    <property type="match status" value="4"/>
</dbReference>
<dbReference type="PROSITE" id="PS50092">
    <property type="entry name" value="TSP1"/>
    <property type="match status" value="7"/>
</dbReference>
<organism evidence="1 2">
    <name type="scientific">Pristionchus entomophagus</name>
    <dbReference type="NCBI Taxonomy" id="358040"/>
    <lineage>
        <taxon>Eukaryota</taxon>
        <taxon>Metazoa</taxon>
        <taxon>Ecdysozoa</taxon>
        <taxon>Nematoda</taxon>
        <taxon>Chromadorea</taxon>
        <taxon>Rhabditida</taxon>
        <taxon>Rhabditina</taxon>
        <taxon>Diplogasteromorpha</taxon>
        <taxon>Diplogasteroidea</taxon>
        <taxon>Neodiplogasteridae</taxon>
        <taxon>Pristionchus</taxon>
    </lineage>
</organism>
<dbReference type="PANTHER" id="PTHR31936:SF2">
    <property type="entry name" value="FLO11 DOMAIN-CONTAINING PROTEIN"/>
    <property type="match status" value="1"/>
</dbReference>
<dbReference type="Proteomes" id="UP001432027">
    <property type="component" value="Unassembled WGS sequence"/>
</dbReference>
<proteinExistence type="predicted"/>
<dbReference type="AlphaFoldDB" id="A0AAV5SDU2"/>
<dbReference type="InterPro" id="IPR036383">
    <property type="entry name" value="TSP1_rpt_sf"/>
</dbReference>
<comment type="caution">
    <text evidence="1">The sequence shown here is derived from an EMBL/GenBank/DDBJ whole genome shotgun (WGS) entry which is preliminary data.</text>
</comment>
<feature type="non-terminal residue" evidence="1">
    <location>
        <position position="1"/>
    </location>
</feature>
<dbReference type="PANTHER" id="PTHR31936">
    <property type="entry name" value="PROTEIN CBG18744"/>
    <property type="match status" value="1"/>
</dbReference>
<name>A0AAV5SDU2_9BILA</name>
<accession>A0AAV5SDU2</accession>
<evidence type="ECO:0000313" key="2">
    <source>
        <dbReference type="Proteomes" id="UP001432027"/>
    </source>
</evidence>
<reference evidence="1" key="1">
    <citation type="submission" date="2023-10" db="EMBL/GenBank/DDBJ databases">
        <title>Genome assembly of Pristionchus species.</title>
        <authorList>
            <person name="Yoshida K."/>
            <person name="Sommer R.J."/>
        </authorList>
    </citation>
    <scope>NUCLEOTIDE SEQUENCE</scope>
    <source>
        <strain evidence="1">RS0144</strain>
    </source>
</reference>
<dbReference type="EMBL" id="BTSX01000001">
    <property type="protein sequence ID" value="GMS79559.1"/>
    <property type="molecule type" value="Genomic_DNA"/>
</dbReference>